<feature type="transmembrane region" description="Helical" evidence="1">
    <location>
        <begin position="82"/>
        <end position="100"/>
    </location>
</feature>
<accession>E3LPF0</accession>
<keyword evidence="1" id="KW-0472">Membrane</keyword>
<organism evidence="3">
    <name type="scientific">Caenorhabditis remanei</name>
    <name type="common">Caenorhabditis vulgaris</name>
    <dbReference type="NCBI Taxonomy" id="31234"/>
    <lineage>
        <taxon>Eukaryota</taxon>
        <taxon>Metazoa</taxon>
        <taxon>Ecdysozoa</taxon>
        <taxon>Nematoda</taxon>
        <taxon>Chromadorea</taxon>
        <taxon>Rhabditida</taxon>
        <taxon>Rhabditina</taxon>
        <taxon>Rhabditomorpha</taxon>
        <taxon>Rhabditoidea</taxon>
        <taxon>Rhabditidae</taxon>
        <taxon>Peloderinae</taxon>
        <taxon>Caenorhabditis</taxon>
    </lineage>
</organism>
<keyword evidence="3" id="KW-1185">Reference proteome</keyword>
<dbReference type="InParanoid" id="E3LPF0"/>
<keyword evidence="1" id="KW-1133">Transmembrane helix</keyword>
<dbReference type="Proteomes" id="UP000008281">
    <property type="component" value="Unassembled WGS sequence"/>
</dbReference>
<protein>
    <submittedName>
        <fullName evidence="2">Uncharacterized protein</fullName>
    </submittedName>
</protein>
<evidence type="ECO:0000256" key="1">
    <source>
        <dbReference type="SAM" id="Phobius"/>
    </source>
</evidence>
<evidence type="ECO:0000313" key="2">
    <source>
        <dbReference type="EMBL" id="EFP05309.1"/>
    </source>
</evidence>
<dbReference type="HOGENOM" id="CLU_2028856_0_0_1"/>
<gene>
    <name evidence="2" type="ORF">CRE_26945</name>
</gene>
<reference evidence="2" key="1">
    <citation type="submission" date="2007-07" db="EMBL/GenBank/DDBJ databases">
        <title>PCAP assembly of the Caenorhabditis remanei genome.</title>
        <authorList>
            <consortium name="The Caenorhabditis remanei Sequencing Consortium"/>
            <person name="Wilson R.K."/>
        </authorList>
    </citation>
    <scope>NUCLEOTIDE SEQUENCE [LARGE SCALE GENOMIC DNA]</scope>
    <source>
        <strain evidence="2">PB4641</strain>
    </source>
</reference>
<dbReference type="AlphaFoldDB" id="E3LPF0"/>
<evidence type="ECO:0000313" key="3">
    <source>
        <dbReference type="Proteomes" id="UP000008281"/>
    </source>
</evidence>
<name>E3LPF0_CAERE</name>
<dbReference type="EMBL" id="DS268412">
    <property type="protein sequence ID" value="EFP05309.1"/>
    <property type="molecule type" value="Genomic_DNA"/>
</dbReference>
<feature type="transmembrane region" description="Helical" evidence="1">
    <location>
        <begin position="57"/>
        <end position="76"/>
    </location>
</feature>
<keyword evidence="1" id="KW-0812">Transmembrane</keyword>
<sequence length="122" mass="14104">MRNFPNTSCLLNMLDAEHSRRNIHVPLSFQQETDYTSLVTRLDEAVNNLKQFHGLWIFDKVVLTMAVASSAYISFFSPSGSPQAMVAIGICSFLVLMYYMNCKFIKWIMSIFHVWLLLKETE</sequence>
<proteinExistence type="predicted"/>